<keyword evidence="1" id="KW-0812">Transmembrane</keyword>
<dbReference type="EMBL" id="QPKB01000012">
    <property type="protein sequence ID" value="RWR96403.1"/>
    <property type="molecule type" value="Genomic_DNA"/>
</dbReference>
<keyword evidence="3" id="KW-1185">Reference proteome</keyword>
<comment type="caution">
    <text evidence="2">The sequence shown here is derived from an EMBL/GenBank/DDBJ whole genome shotgun (WGS) entry which is preliminary data.</text>
</comment>
<evidence type="ECO:0000256" key="1">
    <source>
        <dbReference type="SAM" id="Phobius"/>
    </source>
</evidence>
<reference evidence="2 3" key="1">
    <citation type="journal article" date="2019" name="Nat. Plants">
        <title>Stout camphor tree genome fills gaps in understanding of flowering plant genome evolution.</title>
        <authorList>
            <person name="Chaw S.M."/>
            <person name="Liu Y.C."/>
            <person name="Wu Y.W."/>
            <person name="Wang H.Y."/>
            <person name="Lin C.I."/>
            <person name="Wu C.S."/>
            <person name="Ke H.M."/>
            <person name="Chang L.Y."/>
            <person name="Hsu C.Y."/>
            <person name="Yang H.T."/>
            <person name="Sudianto E."/>
            <person name="Hsu M.H."/>
            <person name="Wu K.P."/>
            <person name="Wang L.N."/>
            <person name="Leebens-Mack J.H."/>
            <person name="Tsai I.J."/>
        </authorList>
    </citation>
    <scope>NUCLEOTIDE SEQUENCE [LARGE SCALE GENOMIC DNA]</scope>
    <source>
        <strain evidence="3">cv. Chaw 1501</strain>
        <tissue evidence="2">Young leaves</tissue>
    </source>
</reference>
<sequence length="189" mass="21734">MNVCAPTSWSLQPRAEDLRLLVSRRWNSVHVEAAVKSSRTRLLMADLSARLGELLFRIPLWKTSSTFRKSLWSFTINIRNGSSINQSGFLYILMQECHCLCPFLPIEPFKIYHWDSHIQLHSMLLGDLENGEGCCMGIQVQGSWVGFFLISMIDRFPHRFIAAESVVSLVAIVFVIYSHRECNKTDRIE</sequence>
<accession>A0A443Q040</accession>
<organism evidence="2 3">
    <name type="scientific">Cinnamomum micranthum f. kanehirae</name>
    <dbReference type="NCBI Taxonomy" id="337451"/>
    <lineage>
        <taxon>Eukaryota</taxon>
        <taxon>Viridiplantae</taxon>
        <taxon>Streptophyta</taxon>
        <taxon>Embryophyta</taxon>
        <taxon>Tracheophyta</taxon>
        <taxon>Spermatophyta</taxon>
        <taxon>Magnoliopsida</taxon>
        <taxon>Magnoliidae</taxon>
        <taxon>Laurales</taxon>
        <taxon>Lauraceae</taxon>
        <taxon>Cinnamomum</taxon>
    </lineage>
</organism>
<evidence type="ECO:0000313" key="2">
    <source>
        <dbReference type="EMBL" id="RWR96403.1"/>
    </source>
</evidence>
<protein>
    <submittedName>
        <fullName evidence="2">Uncharacterized protein</fullName>
    </submittedName>
</protein>
<keyword evidence="1" id="KW-1133">Transmembrane helix</keyword>
<feature type="transmembrane region" description="Helical" evidence="1">
    <location>
        <begin position="160"/>
        <end position="177"/>
    </location>
</feature>
<keyword evidence="1" id="KW-0472">Membrane</keyword>
<dbReference type="AlphaFoldDB" id="A0A443Q040"/>
<evidence type="ECO:0000313" key="3">
    <source>
        <dbReference type="Proteomes" id="UP000283530"/>
    </source>
</evidence>
<gene>
    <name evidence="2" type="ORF">CKAN_02578600</name>
</gene>
<dbReference type="Proteomes" id="UP000283530">
    <property type="component" value="Unassembled WGS sequence"/>
</dbReference>
<proteinExistence type="predicted"/>
<name>A0A443Q040_9MAGN</name>